<proteinExistence type="inferred from homology"/>
<comment type="similarity">
    <text evidence="1">In the C-terminal section; belongs to the transposase 35 family.</text>
</comment>
<evidence type="ECO:0000313" key="7">
    <source>
        <dbReference type="EMBL" id="GAG97100.1"/>
    </source>
</evidence>
<evidence type="ECO:0000259" key="6">
    <source>
        <dbReference type="Pfam" id="PF07282"/>
    </source>
</evidence>
<dbReference type="GO" id="GO:0032196">
    <property type="term" value="P:transposition"/>
    <property type="evidence" value="ECO:0007669"/>
    <property type="project" value="UniProtKB-KW"/>
</dbReference>
<evidence type="ECO:0000256" key="2">
    <source>
        <dbReference type="ARBA" id="ARBA00022578"/>
    </source>
</evidence>
<reference evidence="7" key="1">
    <citation type="journal article" date="2014" name="Front. Microbiol.">
        <title>High frequency of phylogenetically diverse reductive dehalogenase-homologous genes in deep subseafloor sedimentary metagenomes.</title>
        <authorList>
            <person name="Kawai M."/>
            <person name="Futagami T."/>
            <person name="Toyoda A."/>
            <person name="Takaki Y."/>
            <person name="Nishi S."/>
            <person name="Hori S."/>
            <person name="Arai W."/>
            <person name="Tsubouchi T."/>
            <person name="Morono Y."/>
            <person name="Uchiyama I."/>
            <person name="Ito T."/>
            <person name="Fujiyama A."/>
            <person name="Inagaki F."/>
            <person name="Takami H."/>
        </authorList>
    </citation>
    <scope>NUCLEOTIDE SEQUENCE</scope>
    <source>
        <strain evidence="7">Expedition CK06-06</strain>
    </source>
</reference>
<organism evidence="7">
    <name type="scientific">marine sediment metagenome</name>
    <dbReference type="NCBI Taxonomy" id="412755"/>
    <lineage>
        <taxon>unclassified sequences</taxon>
        <taxon>metagenomes</taxon>
        <taxon>ecological metagenomes</taxon>
    </lineage>
</organism>
<evidence type="ECO:0000256" key="4">
    <source>
        <dbReference type="ARBA" id="ARBA00023172"/>
    </source>
</evidence>
<dbReference type="NCBIfam" id="TIGR01766">
    <property type="entry name" value="IS200/IS605 family accessory protein TnpB-like domain"/>
    <property type="match status" value="1"/>
</dbReference>
<name>X1BQ25_9ZZZZ</name>
<protein>
    <recommendedName>
        <fullName evidence="8">Transposase IS891/IS1136/IS1341 domain-containing protein</fullName>
    </recommendedName>
</protein>
<evidence type="ECO:0000259" key="5">
    <source>
        <dbReference type="Pfam" id="PF01385"/>
    </source>
</evidence>
<feature type="domain" description="Probable transposase IS891/IS1136/IS1341" evidence="5">
    <location>
        <begin position="29"/>
        <end position="145"/>
    </location>
</feature>
<evidence type="ECO:0000256" key="3">
    <source>
        <dbReference type="ARBA" id="ARBA00023125"/>
    </source>
</evidence>
<dbReference type="InterPro" id="IPR010095">
    <property type="entry name" value="Cas12f1-like_TNB"/>
</dbReference>
<dbReference type="GO" id="GO:0003677">
    <property type="term" value="F:DNA binding"/>
    <property type="evidence" value="ECO:0007669"/>
    <property type="project" value="UniProtKB-KW"/>
</dbReference>
<evidence type="ECO:0000256" key="1">
    <source>
        <dbReference type="ARBA" id="ARBA00008761"/>
    </source>
</evidence>
<keyword evidence="2" id="KW-0815">Transposition</keyword>
<sequence>MSIYKTRLNCKINQVRIIPKGIGYKLEIVYEKEIEDLNLNKNRIGAIDLGVNNVVTFVNNIGKQPFIIKGGVIKSINQGYNKERSRLKSIIDRQKVNYESKKLKRITLNRNNKINDNFHKISRIIINYCIKNNIGILVIGYNKGWKQNSNMGKSNNQNFVSVPFLKLIKQIQYKSELIGNEVNFIDESYTSKCSFLDNEPIRKHKKYMGRRVKRGLFKSKNGILINADVNGAYNILRKVFPNAISANGIEGVCEHPCSLNWKNQLKN</sequence>
<feature type="domain" description="Cas12f1-like TNB" evidence="6">
    <location>
        <begin position="166"/>
        <end position="235"/>
    </location>
</feature>
<dbReference type="GO" id="GO:0006310">
    <property type="term" value="P:DNA recombination"/>
    <property type="evidence" value="ECO:0007669"/>
    <property type="project" value="UniProtKB-KW"/>
</dbReference>
<dbReference type="InterPro" id="IPR001959">
    <property type="entry name" value="Transposase"/>
</dbReference>
<accession>X1BQ25</accession>
<gene>
    <name evidence="7" type="ORF">S01H4_39154</name>
</gene>
<dbReference type="AlphaFoldDB" id="X1BQ25"/>
<dbReference type="Pfam" id="PF07282">
    <property type="entry name" value="Cas12f1-like_TNB"/>
    <property type="match status" value="1"/>
</dbReference>
<dbReference type="Pfam" id="PF01385">
    <property type="entry name" value="OrfB_IS605"/>
    <property type="match status" value="1"/>
</dbReference>
<evidence type="ECO:0008006" key="8">
    <source>
        <dbReference type="Google" id="ProtNLM"/>
    </source>
</evidence>
<keyword evidence="4" id="KW-0233">DNA recombination</keyword>
<dbReference type="EMBL" id="BART01021178">
    <property type="protein sequence ID" value="GAG97100.1"/>
    <property type="molecule type" value="Genomic_DNA"/>
</dbReference>
<dbReference type="NCBIfam" id="NF040570">
    <property type="entry name" value="guided_TnpB"/>
    <property type="match status" value="1"/>
</dbReference>
<comment type="caution">
    <text evidence="7">The sequence shown here is derived from an EMBL/GenBank/DDBJ whole genome shotgun (WGS) entry which is preliminary data.</text>
</comment>
<keyword evidence="3" id="KW-0238">DNA-binding</keyword>